<dbReference type="AlphaFoldDB" id="A0A6P1T4R6"/>
<organism evidence="3 4">
    <name type="scientific">Algicella marina</name>
    <dbReference type="NCBI Taxonomy" id="2683284"/>
    <lineage>
        <taxon>Bacteria</taxon>
        <taxon>Pseudomonadati</taxon>
        <taxon>Pseudomonadota</taxon>
        <taxon>Alphaproteobacteria</taxon>
        <taxon>Rhodobacterales</taxon>
        <taxon>Paracoccaceae</taxon>
        <taxon>Algicella</taxon>
    </lineage>
</organism>
<evidence type="ECO:0000256" key="1">
    <source>
        <dbReference type="SAM" id="Phobius"/>
    </source>
</evidence>
<keyword evidence="1" id="KW-0472">Membrane</keyword>
<sequence length="175" mass="18419">MTDITATYRVDPAITVATAARNLQQHSGTGRAALINMAVTAAVLFGGYWLFLRYTPMEAVPAFLAGVATGAAAYLFGLMACNRAKRTGMHRALRADAERRGPATLRLSESGVATETAHGKASLPWAGIRAVEEIKPGIALLTSGFGAIILPDDALPAGLDRAEALARISRWRATA</sequence>
<keyword evidence="4" id="KW-1185">Reference proteome</keyword>
<accession>A0A6P1T4R6</accession>
<protein>
    <recommendedName>
        <fullName evidence="2">YcxB-like C-terminal domain-containing protein</fullName>
    </recommendedName>
</protein>
<name>A0A6P1T4R6_9RHOB</name>
<reference evidence="3 4" key="1">
    <citation type="submission" date="2019-12" db="EMBL/GenBank/DDBJ databases">
        <title>Complete genome sequence of Algicella marina strain 9Alg 56(T) isolated from the red alga Tichocarpus crinitus.</title>
        <authorList>
            <person name="Kim S.-G."/>
            <person name="Nedashkovskaya O.I."/>
        </authorList>
    </citation>
    <scope>NUCLEOTIDE SEQUENCE [LARGE SCALE GENOMIC DNA]</scope>
    <source>
        <strain evidence="3 4">9Alg 56</strain>
    </source>
</reference>
<feature type="transmembrane region" description="Helical" evidence="1">
    <location>
        <begin position="63"/>
        <end position="81"/>
    </location>
</feature>
<evidence type="ECO:0000313" key="4">
    <source>
        <dbReference type="Proteomes" id="UP000464495"/>
    </source>
</evidence>
<feature type="transmembrane region" description="Helical" evidence="1">
    <location>
        <begin position="33"/>
        <end position="51"/>
    </location>
</feature>
<keyword evidence="1" id="KW-0812">Transmembrane</keyword>
<evidence type="ECO:0000259" key="2">
    <source>
        <dbReference type="Pfam" id="PF14317"/>
    </source>
</evidence>
<feature type="domain" description="YcxB-like C-terminal" evidence="2">
    <location>
        <begin position="107"/>
        <end position="157"/>
    </location>
</feature>
<dbReference type="EMBL" id="CP046620">
    <property type="protein sequence ID" value="QHQ36997.1"/>
    <property type="molecule type" value="Genomic_DNA"/>
</dbReference>
<dbReference type="InterPro" id="IPR025588">
    <property type="entry name" value="YcxB-like_C"/>
</dbReference>
<proteinExistence type="predicted"/>
<dbReference type="Pfam" id="PF14317">
    <property type="entry name" value="YcxB"/>
    <property type="match status" value="1"/>
</dbReference>
<dbReference type="KEGG" id="amaq:GO499_18325"/>
<keyword evidence="1" id="KW-1133">Transmembrane helix</keyword>
<gene>
    <name evidence="3" type="ORF">GO499_18325</name>
</gene>
<dbReference type="Proteomes" id="UP000464495">
    <property type="component" value="Chromosome"/>
</dbReference>
<evidence type="ECO:0000313" key="3">
    <source>
        <dbReference type="EMBL" id="QHQ36997.1"/>
    </source>
</evidence>
<dbReference type="RefSeq" id="WP_161863539.1">
    <property type="nucleotide sequence ID" value="NZ_CP046620.1"/>
</dbReference>